<sequence>MVDKIYKYRPLSDFLFKELLYQEIYFASYDELNDPLDLFLRIDFSTEDIEAIEYLIYFIFKTQIY</sequence>
<name>A0ABX9IPQ9_9FLAO</name>
<gene>
    <name evidence="1" type="ORF">DRF57_04110</name>
</gene>
<reference evidence="1 2" key="1">
    <citation type="journal article" date="2010" name="Syst. Appl. Microbiol.">
        <title>Four new species of Chryseobacterium from the rhizosphere of coastal sand dune plants, Chryseobacterium elymi sp. nov., Chryseobacterium hagamense sp. nov., Chryseobacterium lathyri sp. nov. and Chryseobacterium rhizosphaerae sp. nov.</title>
        <authorList>
            <person name="Cho S.H."/>
            <person name="Lee K.S."/>
            <person name="Shin D.S."/>
            <person name="Han J.H."/>
            <person name="Park K.S."/>
            <person name="Lee C.H."/>
            <person name="Park K.H."/>
            <person name="Kim S.B."/>
        </authorList>
    </citation>
    <scope>NUCLEOTIDE SEQUENCE [LARGE SCALE GENOMIC DNA]</scope>
    <source>
        <strain evidence="1 2">KCTC 22548</strain>
    </source>
</reference>
<evidence type="ECO:0000313" key="2">
    <source>
        <dbReference type="Proteomes" id="UP000256491"/>
    </source>
</evidence>
<accession>A0ABX9IPQ9</accession>
<dbReference type="EMBL" id="QNUF01000003">
    <property type="protein sequence ID" value="REC77853.1"/>
    <property type="molecule type" value="Genomic_DNA"/>
</dbReference>
<evidence type="ECO:0000313" key="1">
    <source>
        <dbReference type="EMBL" id="REC77853.1"/>
    </source>
</evidence>
<dbReference type="RefSeq" id="WP_115917023.1">
    <property type="nucleotide sequence ID" value="NZ_BJYH01000031.1"/>
</dbReference>
<dbReference type="Proteomes" id="UP000256491">
    <property type="component" value="Unassembled WGS sequence"/>
</dbReference>
<proteinExistence type="predicted"/>
<comment type="caution">
    <text evidence="1">The sequence shown here is derived from an EMBL/GenBank/DDBJ whole genome shotgun (WGS) entry which is preliminary data.</text>
</comment>
<keyword evidence="2" id="KW-1185">Reference proteome</keyword>
<protein>
    <submittedName>
        <fullName evidence="1">Uncharacterized protein</fullName>
    </submittedName>
</protein>
<organism evidence="1 2">
    <name type="scientific">Chryseobacterium rhizosphaerae</name>
    <dbReference type="NCBI Taxonomy" id="395937"/>
    <lineage>
        <taxon>Bacteria</taxon>
        <taxon>Pseudomonadati</taxon>
        <taxon>Bacteroidota</taxon>
        <taxon>Flavobacteriia</taxon>
        <taxon>Flavobacteriales</taxon>
        <taxon>Weeksellaceae</taxon>
        <taxon>Chryseobacterium group</taxon>
        <taxon>Chryseobacterium</taxon>
    </lineage>
</organism>